<comment type="caution">
    <text evidence="1">The sequence shown here is derived from an EMBL/GenBank/DDBJ whole genome shotgun (WGS) entry which is preliminary data.</text>
</comment>
<accession>A0AAD8URW1</accession>
<evidence type="ECO:0000313" key="1">
    <source>
        <dbReference type="EMBL" id="KAK1728358.1"/>
    </source>
</evidence>
<evidence type="ECO:0000313" key="2">
    <source>
        <dbReference type="Proteomes" id="UP001244207"/>
    </source>
</evidence>
<proteinExistence type="predicted"/>
<dbReference type="AlphaFoldDB" id="A0AAD8URW1"/>
<sequence length="53" mass="5717">MRDFGTDTCAHVSKRRIWLQGLGTVAYAGTDTAPLQVQSLARIEANLDGLGQN</sequence>
<name>A0AAD8URW1_GLOAC</name>
<dbReference type="RefSeq" id="XP_060368413.1">
    <property type="nucleotide sequence ID" value="XM_060507570.1"/>
</dbReference>
<dbReference type="GeneID" id="85391469"/>
<reference evidence="1" key="1">
    <citation type="submission" date="2021-12" db="EMBL/GenBank/DDBJ databases">
        <title>Comparative genomics, transcriptomics and evolutionary studies reveal genomic signatures of adaptation to plant cell wall in hemibiotrophic fungi.</title>
        <authorList>
            <consortium name="DOE Joint Genome Institute"/>
            <person name="Baroncelli R."/>
            <person name="Diaz J.F."/>
            <person name="Benocci T."/>
            <person name="Peng M."/>
            <person name="Battaglia E."/>
            <person name="Haridas S."/>
            <person name="Andreopoulos W."/>
            <person name="Labutti K."/>
            <person name="Pangilinan J."/>
            <person name="Floch G.L."/>
            <person name="Makela M.R."/>
            <person name="Henrissat B."/>
            <person name="Grigoriev I.V."/>
            <person name="Crouch J.A."/>
            <person name="De Vries R.P."/>
            <person name="Sukno S.A."/>
            <person name="Thon M.R."/>
        </authorList>
    </citation>
    <scope>NUCLEOTIDE SEQUENCE</scope>
    <source>
        <strain evidence="1">CBS 112980</strain>
    </source>
</reference>
<dbReference type="Proteomes" id="UP001244207">
    <property type="component" value="Unassembled WGS sequence"/>
</dbReference>
<dbReference type="EMBL" id="JAHMHS010000018">
    <property type="protein sequence ID" value="KAK1728358.1"/>
    <property type="molecule type" value="Genomic_DNA"/>
</dbReference>
<gene>
    <name evidence="1" type="ORF">BDZ83DRAFT_609984</name>
</gene>
<protein>
    <submittedName>
        <fullName evidence="1">Uncharacterized protein</fullName>
    </submittedName>
</protein>
<keyword evidence="2" id="KW-1185">Reference proteome</keyword>
<organism evidence="1 2">
    <name type="scientific">Glomerella acutata</name>
    <name type="common">Colletotrichum acutatum</name>
    <dbReference type="NCBI Taxonomy" id="27357"/>
    <lineage>
        <taxon>Eukaryota</taxon>
        <taxon>Fungi</taxon>
        <taxon>Dikarya</taxon>
        <taxon>Ascomycota</taxon>
        <taxon>Pezizomycotina</taxon>
        <taxon>Sordariomycetes</taxon>
        <taxon>Hypocreomycetidae</taxon>
        <taxon>Glomerellales</taxon>
        <taxon>Glomerellaceae</taxon>
        <taxon>Colletotrichum</taxon>
        <taxon>Colletotrichum acutatum species complex</taxon>
    </lineage>
</organism>